<evidence type="ECO:0000313" key="5">
    <source>
        <dbReference type="Proteomes" id="UP000242699"/>
    </source>
</evidence>
<dbReference type="AlphaFoldDB" id="A0A2T2WGK1"/>
<dbReference type="EMBL" id="PXYT01000136">
    <property type="protein sequence ID" value="PSR21363.1"/>
    <property type="molecule type" value="Genomic_DNA"/>
</dbReference>
<dbReference type="SUPFAM" id="SSF52540">
    <property type="entry name" value="P-loop containing nucleoside triphosphate hydrolases"/>
    <property type="match status" value="1"/>
</dbReference>
<evidence type="ECO:0000313" key="4">
    <source>
        <dbReference type="EMBL" id="PSR21363.1"/>
    </source>
</evidence>
<dbReference type="InterPro" id="IPR027417">
    <property type="entry name" value="P-loop_NTPase"/>
</dbReference>
<feature type="domain" description="ABC transporter" evidence="3">
    <location>
        <begin position="18"/>
        <end position="118"/>
    </location>
</feature>
<dbReference type="Proteomes" id="UP000242699">
    <property type="component" value="Unassembled WGS sequence"/>
</dbReference>
<name>A0A2T2WGK1_9FIRM</name>
<accession>A0A2T2WGK1</accession>
<comment type="similarity">
    <text evidence="1">Belongs to the ABC transporter superfamily.</text>
</comment>
<evidence type="ECO:0000256" key="1">
    <source>
        <dbReference type="ARBA" id="ARBA00005417"/>
    </source>
</evidence>
<dbReference type="Pfam" id="PF00005">
    <property type="entry name" value="ABC_tran"/>
    <property type="match status" value="1"/>
</dbReference>
<organism evidence="4 5">
    <name type="scientific">Sulfobacillus benefaciens</name>
    <dbReference type="NCBI Taxonomy" id="453960"/>
    <lineage>
        <taxon>Bacteria</taxon>
        <taxon>Bacillati</taxon>
        <taxon>Bacillota</taxon>
        <taxon>Clostridia</taxon>
        <taxon>Eubacteriales</taxon>
        <taxon>Clostridiales Family XVII. Incertae Sedis</taxon>
        <taxon>Sulfobacillus</taxon>
    </lineage>
</organism>
<protein>
    <recommendedName>
        <fullName evidence="3">ABC transporter domain-containing protein</fullName>
    </recommendedName>
</protein>
<proteinExistence type="inferred from homology"/>
<dbReference type="PANTHER" id="PTHR43335">
    <property type="entry name" value="ABC TRANSPORTER, ATP-BINDING PROTEIN"/>
    <property type="match status" value="1"/>
</dbReference>
<dbReference type="GO" id="GO:0005524">
    <property type="term" value="F:ATP binding"/>
    <property type="evidence" value="ECO:0007669"/>
    <property type="project" value="InterPro"/>
</dbReference>
<reference evidence="4 5" key="1">
    <citation type="journal article" date="2014" name="BMC Genomics">
        <title>Comparison of environmental and isolate Sulfobacillus genomes reveals diverse carbon, sulfur, nitrogen, and hydrogen metabolisms.</title>
        <authorList>
            <person name="Justice N.B."/>
            <person name="Norman A."/>
            <person name="Brown C.T."/>
            <person name="Singh A."/>
            <person name="Thomas B.C."/>
            <person name="Banfield J.F."/>
        </authorList>
    </citation>
    <scope>NUCLEOTIDE SEQUENCE [LARGE SCALE GENOMIC DNA]</scope>
    <source>
        <strain evidence="4">AMDSBA1</strain>
    </source>
</reference>
<evidence type="ECO:0000259" key="3">
    <source>
        <dbReference type="Pfam" id="PF00005"/>
    </source>
</evidence>
<dbReference type="InterPro" id="IPR003439">
    <property type="entry name" value="ABC_transporter-like_ATP-bd"/>
</dbReference>
<dbReference type="GO" id="GO:0016887">
    <property type="term" value="F:ATP hydrolysis activity"/>
    <property type="evidence" value="ECO:0007669"/>
    <property type="project" value="InterPro"/>
</dbReference>
<dbReference type="Gene3D" id="3.40.50.300">
    <property type="entry name" value="P-loop containing nucleotide triphosphate hydrolases"/>
    <property type="match status" value="1"/>
</dbReference>
<comment type="caution">
    <text evidence="4">The sequence shown here is derived from an EMBL/GenBank/DDBJ whole genome shotgun (WGS) entry which is preliminary data.</text>
</comment>
<evidence type="ECO:0000256" key="2">
    <source>
        <dbReference type="ARBA" id="ARBA00022448"/>
    </source>
</evidence>
<gene>
    <name evidence="4" type="ORF">C7B43_21335</name>
</gene>
<keyword evidence="2" id="KW-0813">Transport</keyword>
<sequence>MVINAEQLEKTQNHRLILQDVTLPVPPNSICGIFGPHGAGKARLVRILTGIWRPSAGHLSLFGKPWTVEALKRGGVVWDRALGHESWPGLTMMSVYSRLYHGTTQQDEALFSRLGLCGQQTRGHTSLLTWNAETVSDGVSIIEGSTIAHFG</sequence>